<protein>
    <submittedName>
        <fullName evidence="1">Uncharacterized protein</fullName>
    </submittedName>
</protein>
<dbReference type="EMBL" id="JAKZEL010000004">
    <property type="protein sequence ID" value="KAI4544609.1"/>
    <property type="molecule type" value="Genomic_DNA"/>
</dbReference>
<sequence length="133" mass="14507">MQRGDSLPPATVEPGPGTAAHPLLAFPDAAKLHCRVELYQKVVILYAGHNLTGEEEEAEAKGQQEELTPSSRTCRCDGYHGKTEAPGGRECVCVGNSLQSLRRSTLHTDHRYVTQMSVVMLVKHSAQHLECSV</sequence>
<keyword evidence="2" id="KW-1185">Reference proteome</keyword>
<proteinExistence type="predicted"/>
<dbReference type="AlphaFoldDB" id="A0AAD4UIX6"/>
<name>A0AAD4UIX6_OVIAM</name>
<reference evidence="1" key="1">
    <citation type="submission" date="2022-03" db="EMBL/GenBank/DDBJ databases">
        <title>Genomic analyses of argali, domestic sheep and their hybrids provide insights into chromosomal evolution, heterosis and genetic basis of agronomic traits.</title>
        <authorList>
            <person name="Li M."/>
        </authorList>
    </citation>
    <scope>NUCLEOTIDE SEQUENCE</scope>
    <source>
        <strain evidence="1">CAU-MHL-2022a</strain>
        <tissue evidence="1">Skin</tissue>
    </source>
</reference>
<evidence type="ECO:0000313" key="1">
    <source>
        <dbReference type="EMBL" id="KAI4544609.1"/>
    </source>
</evidence>
<comment type="caution">
    <text evidence="1">The sequence shown here is derived from an EMBL/GenBank/DDBJ whole genome shotgun (WGS) entry which is preliminary data.</text>
</comment>
<gene>
    <name evidence="1" type="ORF">MG293_004875</name>
</gene>
<evidence type="ECO:0000313" key="2">
    <source>
        <dbReference type="Proteomes" id="UP001214576"/>
    </source>
</evidence>
<dbReference type="Proteomes" id="UP001214576">
    <property type="component" value="Unassembled WGS sequence"/>
</dbReference>
<organism evidence="1 2">
    <name type="scientific">Ovis ammon polii</name>
    <dbReference type="NCBI Taxonomy" id="230172"/>
    <lineage>
        <taxon>Eukaryota</taxon>
        <taxon>Metazoa</taxon>
        <taxon>Chordata</taxon>
        <taxon>Craniata</taxon>
        <taxon>Vertebrata</taxon>
        <taxon>Euteleostomi</taxon>
        <taxon>Mammalia</taxon>
        <taxon>Eutheria</taxon>
        <taxon>Laurasiatheria</taxon>
        <taxon>Artiodactyla</taxon>
        <taxon>Ruminantia</taxon>
        <taxon>Pecora</taxon>
        <taxon>Bovidae</taxon>
        <taxon>Caprinae</taxon>
        <taxon>Ovis</taxon>
    </lineage>
</organism>
<accession>A0AAD4UIX6</accession>